<evidence type="ECO:0000256" key="12">
    <source>
        <dbReference type="ARBA" id="ARBA00045139"/>
    </source>
</evidence>
<evidence type="ECO:0000313" key="20">
    <source>
        <dbReference type="Proteomes" id="UP000002166"/>
    </source>
</evidence>
<dbReference type="eggNOG" id="COG1264">
    <property type="taxonomic scope" value="Bacteria"/>
</dbReference>
<dbReference type="InterPro" id="IPR050558">
    <property type="entry name" value="PTS_Sugar-Specific_Components"/>
</dbReference>
<dbReference type="NCBIfam" id="TIGR01996">
    <property type="entry name" value="PTS-II-BC-sucr"/>
    <property type="match status" value="1"/>
</dbReference>
<dbReference type="FunFam" id="2.70.70.10:FF:000001">
    <property type="entry name" value="PTS system glucose-specific IIA component"/>
    <property type="match status" value="1"/>
</dbReference>
<evidence type="ECO:0000256" key="8">
    <source>
        <dbReference type="ARBA" id="ARBA00022777"/>
    </source>
</evidence>
<dbReference type="Pfam" id="PF00358">
    <property type="entry name" value="PTS_EIIA_1"/>
    <property type="match status" value="1"/>
</dbReference>
<evidence type="ECO:0000256" key="11">
    <source>
        <dbReference type="ARBA" id="ARBA00044053"/>
    </source>
</evidence>
<keyword evidence="6" id="KW-0598">Phosphotransferase system</keyword>
<dbReference type="GO" id="GO:0016301">
    <property type="term" value="F:kinase activity"/>
    <property type="evidence" value="ECO:0007669"/>
    <property type="project" value="UniProtKB-KW"/>
</dbReference>
<dbReference type="InterPro" id="IPR011055">
    <property type="entry name" value="Dup_hybrid_motif"/>
</dbReference>
<evidence type="ECO:0000259" key="17">
    <source>
        <dbReference type="PROSITE" id="PS51098"/>
    </source>
</evidence>
<dbReference type="HOGENOM" id="CLU_012312_2_1_9"/>
<keyword evidence="10 15" id="KW-0472">Membrane</keyword>
<dbReference type="PROSITE" id="PS51093">
    <property type="entry name" value="PTS_EIIA_TYPE_1"/>
    <property type="match status" value="1"/>
</dbReference>
<feature type="transmembrane region" description="Helical" evidence="15">
    <location>
        <begin position="162"/>
        <end position="183"/>
    </location>
</feature>
<dbReference type="PANTHER" id="PTHR30175:SF4">
    <property type="entry name" value="PTS SYSTEM TREHALOSE-SPECIFIC EIIBC COMPONENT"/>
    <property type="match status" value="1"/>
</dbReference>
<dbReference type="SUPFAM" id="SSF51261">
    <property type="entry name" value="Duplicated hybrid motif"/>
    <property type="match status" value="1"/>
</dbReference>
<dbReference type="InterPro" id="IPR036878">
    <property type="entry name" value="Glu_permease_IIB"/>
</dbReference>
<evidence type="ECO:0000256" key="14">
    <source>
        <dbReference type="PROSITE-ProRule" id="PRU00421"/>
    </source>
</evidence>
<evidence type="ECO:0000256" key="4">
    <source>
        <dbReference type="ARBA" id="ARBA00022597"/>
    </source>
</evidence>
<evidence type="ECO:0000256" key="15">
    <source>
        <dbReference type="SAM" id="Phobius"/>
    </source>
</evidence>
<dbReference type="InterPro" id="IPR001127">
    <property type="entry name" value="PTS_EIIA_1_perm"/>
</dbReference>
<feature type="transmembrane region" description="Helical" evidence="15">
    <location>
        <begin position="313"/>
        <end position="332"/>
    </location>
</feature>
<dbReference type="AlphaFoldDB" id="B1MZJ6"/>
<comment type="catalytic activity">
    <reaction evidence="13">
        <text>N(pros)-phospho-L-histidyl-[protein](out) + sucrose = sucrose 6(G)-phosphate(in) + L-histidyl-[protein]</text>
        <dbReference type="Rhea" id="RHEA:49236"/>
        <dbReference type="Rhea" id="RHEA-COMP:9745"/>
        <dbReference type="Rhea" id="RHEA-COMP:9746"/>
        <dbReference type="ChEBI" id="CHEBI:17992"/>
        <dbReference type="ChEBI" id="CHEBI:29979"/>
        <dbReference type="ChEBI" id="CHEBI:64837"/>
        <dbReference type="ChEBI" id="CHEBI:91002"/>
        <dbReference type="EC" id="2.7.1.211"/>
    </reaction>
</comment>
<dbReference type="GO" id="GO:0022878">
    <property type="term" value="F:protein-N(PI)-phosphohistidine-sucrose phosphotransferase system transporter activity"/>
    <property type="evidence" value="ECO:0007669"/>
    <property type="project" value="RHEA"/>
</dbReference>
<comment type="function">
    <text evidence="12">The phosphoenolpyruvate-dependent sugar phosphotransferase system (sugar PTS), a major carbohydrate active transport system, catalyzes the phosphorylation of incoming sugar substrates concomitantly with their translocation across the cell membrane. This system is involved in sucrose transport.</text>
</comment>
<gene>
    <name evidence="19" type="primary">scrA</name>
    <name evidence="19" type="ordered locus">LCK_01121</name>
</gene>
<protein>
    <recommendedName>
        <fullName evidence="11">protein-N(pi)-phosphohistidine--sucrose phosphotransferase</fullName>
        <ecNumber evidence="11">2.7.1.211</ecNumber>
    </recommendedName>
</protein>
<keyword evidence="20" id="KW-1185">Reference proteome</keyword>
<keyword evidence="5 19" id="KW-0808">Transferase</keyword>
<dbReference type="eggNOG" id="COG2190">
    <property type="taxonomic scope" value="Bacteria"/>
</dbReference>
<comment type="subcellular location">
    <subcellularLocation>
        <location evidence="1">Cell membrane</location>
        <topology evidence="1">Multi-pass membrane protein</topology>
    </subcellularLocation>
</comment>
<feature type="transmembrane region" description="Helical" evidence="15">
    <location>
        <begin position="121"/>
        <end position="142"/>
    </location>
</feature>
<evidence type="ECO:0000256" key="2">
    <source>
        <dbReference type="ARBA" id="ARBA00022448"/>
    </source>
</evidence>
<dbReference type="InterPro" id="IPR018113">
    <property type="entry name" value="PTrfase_EIIB_Cys"/>
</dbReference>
<evidence type="ECO:0000256" key="13">
    <source>
        <dbReference type="ARBA" id="ARBA00048931"/>
    </source>
</evidence>
<dbReference type="GO" id="GO:0005886">
    <property type="term" value="C:plasma membrane"/>
    <property type="evidence" value="ECO:0007669"/>
    <property type="project" value="UniProtKB-SubCell"/>
</dbReference>
<dbReference type="GO" id="GO:0015771">
    <property type="term" value="P:trehalose transport"/>
    <property type="evidence" value="ECO:0007669"/>
    <property type="project" value="TreeGrafter"/>
</dbReference>
<feature type="domain" description="PTS EIIA type-1" evidence="16">
    <location>
        <begin position="518"/>
        <end position="622"/>
    </location>
</feature>
<dbReference type="GO" id="GO:0090589">
    <property type="term" value="F:protein-phosphocysteine-trehalose phosphotransferase system transporter activity"/>
    <property type="evidence" value="ECO:0007669"/>
    <property type="project" value="TreeGrafter"/>
</dbReference>
<dbReference type="PROSITE" id="PS00371">
    <property type="entry name" value="PTS_EIIA_TYPE_1_HIS"/>
    <property type="match status" value="1"/>
</dbReference>
<dbReference type="EC" id="2.7.1.211" evidence="11"/>
<feature type="domain" description="PTS EIIC type-1" evidence="18">
    <location>
        <begin position="116"/>
        <end position="490"/>
    </location>
</feature>
<dbReference type="NCBIfam" id="TIGR00826">
    <property type="entry name" value="EIIB_glc"/>
    <property type="match status" value="1"/>
</dbReference>
<keyword evidence="4" id="KW-0762">Sugar transport</keyword>
<keyword evidence="2" id="KW-0813">Transport</keyword>
<dbReference type="PROSITE" id="PS51098">
    <property type="entry name" value="PTS_EIIB_TYPE_1"/>
    <property type="match status" value="1"/>
</dbReference>
<dbReference type="STRING" id="349519.LCK_01121"/>
<feature type="transmembrane region" description="Helical" evidence="15">
    <location>
        <begin position="411"/>
        <end position="433"/>
    </location>
</feature>
<feature type="transmembrane region" description="Helical" evidence="15">
    <location>
        <begin position="353"/>
        <end position="376"/>
    </location>
</feature>
<feature type="transmembrane region" description="Helical" evidence="15">
    <location>
        <begin position="453"/>
        <end position="474"/>
    </location>
</feature>
<dbReference type="InterPro" id="IPR013013">
    <property type="entry name" value="PTS_EIIC_1"/>
</dbReference>
<dbReference type="PANTHER" id="PTHR30175">
    <property type="entry name" value="PHOSPHOTRANSFERASE SYSTEM TRANSPORT PROTEIN"/>
    <property type="match status" value="1"/>
</dbReference>
<evidence type="ECO:0000313" key="19">
    <source>
        <dbReference type="EMBL" id="ACA82948.1"/>
    </source>
</evidence>
<evidence type="ECO:0000259" key="18">
    <source>
        <dbReference type="PROSITE" id="PS51103"/>
    </source>
</evidence>
<dbReference type="PROSITE" id="PS51103">
    <property type="entry name" value="PTS_EIIC_TYPE_1"/>
    <property type="match status" value="1"/>
</dbReference>
<dbReference type="Gene3D" id="2.70.70.10">
    <property type="entry name" value="Glucose Permease (Domain IIA)"/>
    <property type="match status" value="1"/>
</dbReference>
<feature type="transmembrane region" description="Helical" evidence="15">
    <location>
        <begin position="268"/>
        <end position="293"/>
    </location>
</feature>
<evidence type="ECO:0000256" key="7">
    <source>
        <dbReference type="ARBA" id="ARBA00022692"/>
    </source>
</evidence>
<proteinExistence type="predicted"/>
<dbReference type="GO" id="GO:0009401">
    <property type="term" value="P:phosphoenolpyruvate-dependent sugar phosphotransferase system"/>
    <property type="evidence" value="ECO:0007669"/>
    <property type="project" value="UniProtKB-KW"/>
</dbReference>
<dbReference type="CDD" id="cd00212">
    <property type="entry name" value="PTS_IIB_glc"/>
    <property type="match status" value="1"/>
</dbReference>
<evidence type="ECO:0000256" key="9">
    <source>
        <dbReference type="ARBA" id="ARBA00022989"/>
    </source>
</evidence>
<dbReference type="InterPro" id="IPR010973">
    <property type="entry name" value="PTS_IIBC_sucr"/>
</dbReference>
<evidence type="ECO:0000256" key="5">
    <source>
        <dbReference type="ARBA" id="ARBA00022679"/>
    </source>
</evidence>
<evidence type="ECO:0000256" key="3">
    <source>
        <dbReference type="ARBA" id="ARBA00022475"/>
    </source>
</evidence>
<evidence type="ECO:0000256" key="1">
    <source>
        <dbReference type="ARBA" id="ARBA00004651"/>
    </source>
</evidence>
<dbReference type="Pfam" id="PF02378">
    <property type="entry name" value="PTS_EIIC"/>
    <property type="match status" value="1"/>
</dbReference>
<dbReference type="KEGG" id="lci:LCK_01121"/>
<dbReference type="InterPro" id="IPR001996">
    <property type="entry name" value="PTS_IIB_1"/>
</dbReference>
<feature type="transmembrane region" description="Helical" evidence="15">
    <location>
        <begin position="236"/>
        <end position="256"/>
    </location>
</feature>
<sequence>MSRVEEIVMNYKEVAKRVADAVDKENIIAAAHCATRLRLVVKDVKKIDQKALDNDPDLKGTFNANGQYQIIVGPGDVNGVYDEFVKLTGVKQASTDDLKQIAASSGKQNPLMALIKVLSDIFVPLIPALVAGGLLMALNNILTGAGMFGPKSLVEMFPQITGLSQMVNLMASAPFAFLPILIGITATRRFGGSEILGAAAGMMLVMPSLINGYSVAEAVASGKMPTWDLFGLHVAQAGYQGQVLPIIGVAFILANLEKFFHKHLKGAIDFTFTPMLSILITGFVTFIVVGPILRIVSNGITDGLTWLVTTFGFIGYAIFGSFYSAIVITGLHQSFPAIETQLLANISKTGGDFIFPIAASANVAQGAATFAIYFLAKGNTKLRALSSSAGASAMLGITEPALFGVNLKYKFPFFIALGASGVASLVMGLFHVMSSSLGPAGLIGFIAIPANKWIGFFIAIAISFALSFVVTLMYGRSHMPSDSVSTDVDNTVVADQVSGFKVDAPVAGQLVDIKTVSDAVFSSGMMGEGVAIEPSGHEIIAPADGEITVAYATKHAYGLKTADGVEVLIHIGIDTVNLAGKGFESQVVQGQQVKKGDVLGTFDKQVISDAGYPVTTMVIVTNTKTFKTVVLNQPFGANVASNDVIITAVPETAAQTAVTA</sequence>
<reference evidence="19 20" key="1">
    <citation type="journal article" date="2008" name="J. Bacteriol.">
        <title>Complete genome sequence of Leuconostoc citreum KM20.</title>
        <authorList>
            <person name="Kim J.F."/>
            <person name="Jeong H."/>
            <person name="Lee J.-S."/>
            <person name="Choi S.-H."/>
            <person name="Ha M."/>
            <person name="Hur C.-G."/>
            <person name="Kim J.-S."/>
            <person name="Lee S."/>
            <person name="Park H.-S."/>
            <person name="Park Y.-H."/>
            <person name="Oh T.K."/>
        </authorList>
    </citation>
    <scope>NUCLEOTIDE SEQUENCE [LARGE SCALE GENOMIC DNA]</scope>
    <source>
        <strain evidence="19 20">KM20</strain>
    </source>
</reference>
<keyword evidence="3" id="KW-1003">Cell membrane</keyword>
<dbReference type="eggNOG" id="COG1263">
    <property type="taxonomic scope" value="Bacteria"/>
</dbReference>
<keyword evidence="7 15" id="KW-0812">Transmembrane</keyword>
<dbReference type="PROSITE" id="PS01035">
    <property type="entry name" value="PTS_EIIB_TYPE_1_CYS"/>
    <property type="match status" value="1"/>
</dbReference>
<feature type="active site" description="Phosphocysteine intermediate; for EIIB activity" evidence="14">
    <location>
        <position position="33"/>
    </location>
</feature>
<feature type="transmembrane region" description="Helical" evidence="15">
    <location>
        <begin position="195"/>
        <end position="216"/>
    </location>
</feature>
<dbReference type="InterPro" id="IPR003352">
    <property type="entry name" value="PTS_EIIC"/>
</dbReference>
<accession>B1MZJ6</accession>
<dbReference type="Proteomes" id="UP000002166">
    <property type="component" value="Chromosome"/>
</dbReference>
<dbReference type="NCBIfam" id="TIGR00830">
    <property type="entry name" value="PTBA"/>
    <property type="match status" value="1"/>
</dbReference>
<dbReference type="Pfam" id="PF00367">
    <property type="entry name" value="PTS_EIIB"/>
    <property type="match status" value="1"/>
</dbReference>
<organism evidence="19 20">
    <name type="scientific">Leuconostoc citreum (strain KM20)</name>
    <dbReference type="NCBI Taxonomy" id="349519"/>
    <lineage>
        <taxon>Bacteria</taxon>
        <taxon>Bacillati</taxon>
        <taxon>Bacillota</taxon>
        <taxon>Bacilli</taxon>
        <taxon>Lactobacillales</taxon>
        <taxon>Lactobacillaceae</taxon>
        <taxon>Leuconostoc</taxon>
    </lineage>
</organism>
<name>B1MZJ6_LEUCK</name>
<evidence type="ECO:0000259" key="16">
    <source>
        <dbReference type="PROSITE" id="PS51093"/>
    </source>
</evidence>
<keyword evidence="8" id="KW-0418">Kinase</keyword>
<keyword evidence="9 15" id="KW-1133">Transmembrane helix</keyword>
<dbReference type="Gene3D" id="3.30.1360.60">
    <property type="entry name" value="Glucose permease domain IIB"/>
    <property type="match status" value="1"/>
</dbReference>
<dbReference type="SUPFAM" id="SSF55604">
    <property type="entry name" value="Glucose permease domain IIB"/>
    <property type="match status" value="1"/>
</dbReference>
<evidence type="ECO:0000256" key="10">
    <source>
        <dbReference type="ARBA" id="ARBA00023136"/>
    </source>
</evidence>
<dbReference type="EMBL" id="DQ489736">
    <property type="protein sequence ID" value="ACA82948.1"/>
    <property type="molecule type" value="Genomic_DNA"/>
</dbReference>
<evidence type="ECO:0000256" key="6">
    <source>
        <dbReference type="ARBA" id="ARBA00022683"/>
    </source>
</evidence>
<feature type="domain" description="PTS EIIB type-1" evidence="17">
    <location>
        <begin position="11"/>
        <end position="94"/>
    </location>
</feature>